<feature type="transmembrane region" description="Helical" evidence="7">
    <location>
        <begin position="201"/>
        <end position="220"/>
    </location>
</feature>
<dbReference type="GO" id="GO:0046513">
    <property type="term" value="P:ceramide biosynthetic process"/>
    <property type="evidence" value="ECO:0007669"/>
    <property type="project" value="InterPro"/>
</dbReference>
<dbReference type="EMBL" id="LTAI01000095">
    <property type="protein sequence ID" value="ORD99883.1"/>
    <property type="molecule type" value="Genomic_DNA"/>
</dbReference>
<dbReference type="PANTHER" id="PTHR12560:SF0">
    <property type="entry name" value="LD18904P"/>
    <property type="match status" value="1"/>
</dbReference>
<dbReference type="GO" id="GO:0050291">
    <property type="term" value="F:sphingosine N-acyltransferase activity"/>
    <property type="evidence" value="ECO:0007669"/>
    <property type="project" value="InterPro"/>
</dbReference>
<evidence type="ECO:0000259" key="8">
    <source>
        <dbReference type="PROSITE" id="PS50922"/>
    </source>
</evidence>
<feature type="transmembrane region" description="Helical" evidence="7">
    <location>
        <begin position="6"/>
        <end position="22"/>
    </location>
</feature>
<evidence type="ECO:0000256" key="1">
    <source>
        <dbReference type="ARBA" id="ARBA00004141"/>
    </source>
</evidence>
<organism evidence="9 10">
    <name type="scientific">Hepatospora eriocheir</name>
    <dbReference type="NCBI Taxonomy" id="1081669"/>
    <lineage>
        <taxon>Eukaryota</taxon>
        <taxon>Fungi</taxon>
        <taxon>Fungi incertae sedis</taxon>
        <taxon>Microsporidia</taxon>
        <taxon>Hepatosporidae</taxon>
        <taxon>Hepatospora</taxon>
    </lineage>
</organism>
<evidence type="ECO:0000256" key="5">
    <source>
        <dbReference type="ARBA" id="ARBA00023136"/>
    </source>
</evidence>
<comment type="subcellular location">
    <subcellularLocation>
        <location evidence="1">Membrane</location>
        <topology evidence="1">Multi-pass membrane protein</topology>
    </subcellularLocation>
</comment>
<dbReference type="Proteomes" id="UP000192501">
    <property type="component" value="Unassembled WGS sequence"/>
</dbReference>
<feature type="domain" description="TLC" evidence="8">
    <location>
        <begin position="37"/>
        <end position="233"/>
    </location>
</feature>
<keyword evidence="4 7" id="KW-1133">Transmembrane helix</keyword>
<dbReference type="AlphaFoldDB" id="A0A1X0QJG1"/>
<reference evidence="9 10" key="1">
    <citation type="journal article" date="2017" name="Environ. Microbiol.">
        <title>Decay of the glycolytic pathway and adaptation to intranuclear parasitism within Enterocytozoonidae microsporidia.</title>
        <authorList>
            <person name="Wiredu Boakye D."/>
            <person name="Jaroenlak P."/>
            <person name="Prachumwat A."/>
            <person name="Williams T.A."/>
            <person name="Bateman K.S."/>
            <person name="Itsathitphaisarn O."/>
            <person name="Sritunyalucksana K."/>
            <person name="Paszkiewicz K.H."/>
            <person name="Moore K.A."/>
            <person name="Stentiford G.D."/>
            <person name="Williams B.A."/>
        </authorList>
    </citation>
    <scope>NUCLEOTIDE SEQUENCE [LARGE SCALE GENOMIC DNA]</scope>
    <source>
        <strain evidence="10">canceri</strain>
    </source>
</reference>
<feature type="transmembrane region" description="Helical" evidence="7">
    <location>
        <begin position="81"/>
        <end position="103"/>
    </location>
</feature>
<keyword evidence="3 6" id="KW-0812">Transmembrane</keyword>
<dbReference type="VEuPathDB" id="MicrosporidiaDB:HERIO_1407"/>
<feature type="transmembrane region" description="Helical" evidence="7">
    <location>
        <begin position="42"/>
        <end position="61"/>
    </location>
</feature>
<comment type="similarity">
    <text evidence="2">Belongs to the sphingosine N-acyltransferase family.</text>
</comment>
<evidence type="ECO:0000313" key="9">
    <source>
        <dbReference type="EMBL" id="ORD99883.1"/>
    </source>
</evidence>
<accession>A0A1X0QJG1</accession>
<evidence type="ECO:0000256" key="3">
    <source>
        <dbReference type="ARBA" id="ARBA00022692"/>
    </source>
</evidence>
<sequence>METIFIYLYLFTNLFSLFKKLFYNEFRILFKHKVNKEKLTNYIWESVIYLFSFLSELFLLFKYDWGFKPALYSQKQLPTFLISLKYLLCSSFYLNEIIDLVFYKEFKDQNLIMIIHHSFTLCLLAFSYEVNLTRFGIAIMALHNISDPFLNLAKLFYRLKMNVLNSISGFIFAITFIVPRLYIFPFIVIKQAFKSTINNKVIRCVILSSLIILQILHVIWTSMIVKIAFRMIIG</sequence>
<feature type="transmembrane region" description="Helical" evidence="7">
    <location>
        <begin position="167"/>
        <end position="189"/>
    </location>
</feature>
<dbReference type="Pfam" id="PF03798">
    <property type="entry name" value="TRAM_LAG1_CLN8"/>
    <property type="match status" value="1"/>
</dbReference>
<protein>
    <submittedName>
        <fullName evidence="9">CERS4</fullName>
    </submittedName>
</protein>
<dbReference type="InterPro" id="IPR016439">
    <property type="entry name" value="Lag1/Lac1-like"/>
</dbReference>
<evidence type="ECO:0000313" key="10">
    <source>
        <dbReference type="Proteomes" id="UP000192501"/>
    </source>
</evidence>
<name>A0A1X0QJG1_9MICR</name>
<dbReference type="VEuPathDB" id="MicrosporidiaDB:A0H76_2755"/>
<evidence type="ECO:0000256" key="2">
    <source>
        <dbReference type="ARBA" id="ARBA00009808"/>
    </source>
</evidence>
<dbReference type="PROSITE" id="PS50922">
    <property type="entry name" value="TLC"/>
    <property type="match status" value="1"/>
</dbReference>
<dbReference type="PANTHER" id="PTHR12560">
    <property type="entry name" value="LONGEVITY ASSURANCE FACTOR 1 LAG1"/>
    <property type="match status" value="1"/>
</dbReference>
<evidence type="ECO:0000256" key="4">
    <source>
        <dbReference type="ARBA" id="ARBA00022989"/>
    </source>
</evidence>
<dbReference type="SMART" id="SM00724">
    <property type="entry name" value="TLC"/>
    <property type="match status" value="1"/>
</dbReference>
<dbReference type="InterPro" id="IPR006634">
    <property type="entry name" value="TLC-dom"/>
</dbReference>
<evidence type="ECO:0000256" key="6">
    <source>
        <dbReference type="PROSITE-ProRule" id="PRU00205"/>
    </source>
</evidence>
<evidence type="ECO:0000256" key="7">
    <source>
        <dbReference type="SAM" id="Phobius"/>
    </source>
</evidence>
<dbReference type="PIRSF" id="PIRSF005225">
    <property type="entry name" value="LAG1_LAC1"/>
    <property type="match status" value="1"/>
</dbReference>
<gene>
    <name evidence="9" type="primary">CERS4</name>
    <name evidence="9" type="ORF">A0H76_2755</name>
</gene>
<proteinExistence type="inferred from homology"/>
<dbReference type="GO" id="GO:0016020">
    <property type="term" value="C:membrane"/>
    <property type="evidence" value="ECO:0007669"/>
    <property type="project" value="UniProtKB-SubCell"/>
</dbReference>
<comment type="caution">
    <text evidence="9">The sequence shown here is derived from an EMBL/GenBank/DDBJ whole genome shotgun (WGS) entry which is preliminary data.</text>
</comment>
<keyword evidence="5 6" id="KW-0472">Membrane</keyword>